<protein>
    <submittedName>
        <fullName evidence="2">Uncharacterized protein</fullName>
    </submittedName>
</protein>
<comment type="caution">
    <text evidence="2">The sequence shown here is derived from an EMBL/GenBank/DDBJ whole genome shotgun (WGS) entry which is preliminary data.</text>
</comment>
<sequence length="180" mass="20543">MTYVVFLALLLLITLLGSYLVIENNRRKALAAKKKLFNTRVNEVNANVKLKLNEYYEAKIIRPKYIPRIQVIVSNFFVVQPHSDENLLYLERLVESLISTINSELAKTYVTGERDALAERLDFFVSELPTAGLAYNKTFYHELLPSLIKVLSTSELSANPDDYEKAVDPANNFDTSVNEH</sequence>
<evidence type="ECO:0000313" key="2">
    <source>
        <dbReference type="EMBL" id="KKK97651.1"/>
    </source>
</evidence>
<evidence type="ECO:0000256" key="1">
    <source>
        <dbReference type="SAM" id="MobiDB-lite"/>
    </source>
</evidence>
<gene>
    <name evidence="2" type="ORF">LCGC14_2650620</name>
</gene>
<accession>A0A0F9CLX4</accession>
<proteinExistence type="predicted"/>
<organism evidence="2">
    <name type="scientific">marine sediment metagenome</name>
    <dbReference type="NCBI Taxonomy" id="412755"/>
    <lineage>
        <taxon>unclassified sequences</taxon>
        <taxon>metagenomes</taxon>
        <taxon>ecological metagenomes</taxon>
    </lineage>
</organism>
<dbReference type="AlphaFoldDB" id="A0A0F9CLX4"/>
<reference evidence="2" key="1">
    <citation type="journal article" date="2015" name="Nature">
        <title>Complex archaea that bridge the gap between prokaryotes and eukaryotes.</title>
        <authorList>
            <person name="Spang A."/>
            <person name="Saw J.H."/>
            <person name="Jorgensen S.L."/>
            <person name="Zaremba-Niedzwiedzka K."/>
            <person name="Martijn J."/>
            <person name="Lind A.E."/>
            <person name="van Eijk R."/>
            <person name="Schleper C."/>
            <person name="Guy L."/>
            <person name="Ettema T.J."/>
        </authorList>
    </citation>
    <scope>NUCLEOTIDE SEQUENCE</scope>
</reference>
<dbReference type="EMBL" id="LAZR01045956">
    <property type="protein sequence ID" value="KKK97651.1"/>
    <property type="molecule type" value="Genomic_DNA"/>
</dbReference>
<feature type="region of interest" description="Disordered" evidence="1">
    <location>
        <begin position="161"/>
        <end position="180"/>
    </location>
</feature>
<name>A0A0F9CLX4_9ZZZZ</name>